<keyword evidence="2" id="KW-1185">Reference proteome</keyword>
<name>A0AAV4X0E1_9ARAC</name>
<evidence type="ECO:0000313" key="2">
    <source>
        <dbReference type="Proteomes" id="UP001054837"/>
    </source>
</evidence>
<dbReference type="Proteomes" id="UP001054837">
    <property type="component" value="Unassembled WGS sequence"/>
</dbReference>
<organism evidence="1 2">
    <name type="scientific">Caerostris darwini</name>
    <dbReference type="NCBI Taxonomy" id="1538125"/>
    <lineage>
        <taxon>Eukaryota</taxon>
        <taxon>Metazoa</taxon>
        <taxon>Ecdysozoa</taxon>
        <taxon>Arthropoda</taxon>
        <taxon>Chelicerata</taxon>
        <taxon>Arachnida</taxon>
        <taxon>Araneae</taxon>
        <taxon>Araneomorphae</taxon>
        <taxon>Entelegynae</taxon>
        <taxon>Araneoidea</taxon>
        <taxon>Araneidae</taxon>
        <taxon>Caerostris</taxon>
    </lineage>
</organism>
<gene>
    <name evidence="1" type="ORF">CDAR_118551</name>
</gene>
<sequence length="68" mass="7783">MKKSVTGSSTYPSVPSYRNGKRVINCELPKYPHEGPGTRHQHHEKGPYLRILPFPLFLFEPNGRTYGL</sequence>
<dbReference type="EMBL" id="BPLQ01015363">
    <property type="protein sequence ID" value="GIY87665.1"/>
    <property type="molecule type" value="Genomic_DNA"/>
</dbReference>
<dbReference type="AlphaFoldDB" id="A0AAV4X0E1"/>
<reference evidence="1 2" key="1">
    <citation type="submission" date="2021-06" db="EMBL/GenBank/DDBJ databases">
        <title>Caerostris darwini draft genome.</title>
        <authorList>
            <person name="Kono N."/>
            <person name="Arakawa K."/>
        </authorList>
    </citation>
    <scope>NUCLEOTIDE SEQUENCE [LARGE SCALE GENOMIC DNA]</scope>
</reference>
<accession>A0AAV4X0E1</accession>
<comment type="caution">
    <text evidence="1">The sequence shown here is derived from an EMBL/GenBank/DDBJ whole genome shotgun (WGS) entry which is preliminary data.</text>
</comment>
<proteinExistence type="predicted"/>
<protein>
    <submittedName>
        <fullName evidence="1">Uncharacterized protein</fullName>
    </submittedName>
</protein>
<evidence type="ECO:0000313" key="1">
    <source>
        <dbReference type="EMBL" id="GIY87665.1"/>
    </source>
</evidence>